<name>W1Y9N2_9ZZZZ</name>
<evidence type="ECO:0000256" key="1">
    <source>
        <dbReference type="SAM" id="MobiDB-lite"/>
    </source>
</evidence>
<gene>
    <name evidence="2" type="ORF">Q604_UNBC07969G0002</name>
</gene>
<feature type="non-terminal residue" evidence="2">
    <location>
        <position position="71"/>
    </location>
</feature>
<feature type="region of interest" description="Disordered" evidence="1">
    <location>
        <begin position="35"/>
        <end position="71"/>
    </location>
</feature>
<evidence type="ECO:0000313" key="2">
    <source>
        <dbReference type="EMBL" id="ETJ37839.1"/>
    </source>
</evidence>
<protein>
    <submittedName>
        <fullName evidence="2">Uncharacterized protein</fullName>
    </submittedName>
</protein>
<reference evidence="2" key="1">
    <citation type="submission" date="2013-12" db="EMBL/GenBank/DDBJ databases">
        <title>A Varibaculum cambriense genome reconstructed from a premature infant gut community with otherwise low bacterial novelty that shifts toward anaerobic metabolism during the third week of life.</title>
        <authorList>
            <person name="Brown C.T."/>
            <person name="Sharon I."/>
            <person name="Thomas B.C."/>
            <person name="Castelle C.J."/>
            <person name="Morowitz M.J."/>
            <person name="Banfield J.F."/>
        </authorList>
    </citation>
    <scope>NUCLEOTIDE SEQUENCE</scope>
</reference>
<feature type="compositionally biased region" description="Polar residues" evidence="1">
    <location>
        <begin position="62"/>
        <end position="71"/>
    </location>
</feature>
<feature type="compositionally biased region" description="Basic and acidic residues" evidence="1">
    <location>
        <begin position="51"/>
        <end position="60"/>
    </location>
</feature>
<feature type="compositionally biased region" description="Polar residues" evidence="1">
    <location>
        <begin position="36"/>
        <end position="46"/>
    </location>
</feature>
<organism evidence="2">
    <name type="scientific">human gut metagenome</name>
    <dbReference type="NCBI Taxonomy" id="408170"/>
    <lineage>
        <taxon>unclassified sequences</taxon>
        <taxon>metagenomes</taxon>
        <taxon>organismal metagenomes</taxon>
    </lineage>
</organism>
<proteinExistence type="predicted"/>
<comment type="caution">
    <text evidence="2">The sequence shown here is derived from an EMBL/GenBank/DDBJ whole genome shotgun (WGS) entry which is preliminary data.</text>
</comment>
<accession>W1Y9N2</accession>
<dbReference type="AlphaFoldDB" id="W1Y9N2"/>
<dbReference type="EMBL" id="AZMM01007969">
    <property type="protein sequence ID" value="ETJ37839.1"/>
    <property type="molecule type" value="Genomic_DNA"/>
</dbReference>
<sequence length="71" mass="7711">MAMRRGERRSRGIGVAMCAEVVADMAVKLWARLGPSQGTHSTSVDNNFKGVPDHITRERCPQLSTATVDSP</sequence>